<reference evidence="3" key="1">
    <citation type="submission" date="2009-10" db="EMBL/GenBank/DDBJ databases">
        <authorList>
            <person name="Weinstock G."/>
            <person name="Sodergren E."/>
            <person name="Clifton S."/>
            <person name="Fulton L."/>
            <person name="Fulton B."/>
            <person name="Courtney L."/>
            <person name="Fronick C."/>
            <person name="Harrison M."/>
            <person name="Strong C."/>
            <person name="Farmer C."/>
            <person name="Delahaunty K."/>
            <person name="Markovic C."/>
            <person name="Hall O."/>
            <person name="Minx P."/>
            <person name="Tomlinson C."/>
            <person name="Mitreva M."/>
            <person name="Nelson J."/>
            <person name="Hou S."/>
            <person name="Wollam A."/>
            <person name="Pepin K.H."/>
            <person name="Johnson M."/>
            <person name="Bhonagiri V."/>
            <person name="Nash W.E."/>
            <person name="Warren W."/>
            <person name="Chinwalla A."/>
            <person name="Mardis E.R."/>
            <person name="Wilson R.K."/>
        </authorList>
    </citation>
    <scope>NUCLEOTIDE SEQUENCE [LARGE SCALE GENOMIC DNA]</scope>
    <source>
        <strain evidence="3">ATCC 700122</strain>
    </source>
</reference>
<evidence type="ECO:0000313" key="4">
    <source>
        <dbReference type="Proteomes" id="UP000006001"/>
    </source>
</evidence>
<dbReference type="PRINTS" id="PR00625">
    <property type="entry name" value="JDOMAIN"/>
</dbReference>
<organism evidence="3 4">
    <name type="scientific">Slackia exigua (strain ATCC 700122 / DSM 15923 / CIP 105133 / JCM 11022 / KCTC 5966 / S-7)</name>
    <dbReference type="NCBI Taxonomy" id="649764"/>
    <lineage>
        <taxon>Bacteria</taxon>
        <taxon>Bacillati</taxon>
        <taxon>Actinomycetota</taxon>
        <taxon>Coriobacteriia</taxon>
        <taxon>Eggerthellales</taxon>
        <taxon>Eggerthellaceae</taxon>
        <taxon>Slackia</taxon>
    </lineage>
</organism>
<dbReference type="SUPFAM" id="SSF46565">
    <property type="entry name" value="Chaperone J-domain"/>
    <property type="match status" value="1"/>
</dbReference>
<evidence type="ECO:0000256" key="1">
    <source>
        <dbReference type="SAM" id="Coils"/>
    </source>
</evidence>
<dbReference type="InterPro" id="IPR036869">
    <property type="entry name" value="J_dom_sf"/>
</dbReference>
<feature type="coiled-coil region" evidence="1">
    <location>
        <begin position="105"/>
        <end position="132"/>
    </location>
</feature>
<dbReference type="EMBL" id="ACUX02000007">
    <property type="protein sequence ID" value="EEZ61118.1"/>
    <property type="molecule type" value="Genomic_DNA"/>
</dbReference>
<dbReference type="SMART" id="SM00271">
    <property type="entry name" value="DnaJ"/>
    <property type="match status" value="1"/>
</dbReference>
<dbReference type="PROSITE" id="PS50076">
    <property type="entry name" value="DNAJ_2"/>
    <property type="match status" value="1"/>
</dbReference>
<dbReference type="STRING" id="649764.HMPREF0762_01189"/>
<gene>
    <name evidence="3" type="ORF">HMPREF0762_01189</name>
</gene>
<dbReference type="Proteomes" id="UP000006001">
    <property type="component" value="Unassembled WGS sequence"/>
</dbReference>
<protein>
    <submittedName>
        <fullName evidence="3">DnaJ domain protein</fullName>
    </submittedName>
</protein>
<dbReference type="eggNOG" id="COG2214">
    <property type="taxonomic scope" value="Bacteria"/>
</dbReference>
<dbReference type="CDD" id="cd06257">
    <property type="entry name" value="DnaJ"/>
    <property type="match status" value="1"/>
</dbReference>
<evidence type="ECO:0000259" key="2">
    <source>
        <dbReference type="PROSITE" id="PS50076"/>
    </source>
</evidence>
<dbReference type="Pfam" id="PF00226">
    <property type="entry name" value="DnaJ"/>
    <property type="match status" value="1"/>
</dbReference>
<dbReference type="Gene3D" id="1.10.287.110">
    <property type="entry name" value="DnaJ domain"/>
    <property type="match status" value="1"/>
</dbReference>
<accession>D0WHF4</accession>
<feature type="domain" description="J" evidence="2">
    <location>
        <begin position="24"/>
        <end position="109"/>
    </location>
</feature>
<dbReference type="HOGENOM" id="CLU_1432488_0_0_11"/>
<dbReference type="PANTHER" id="PTHR43948">
    <property type="entry name" value="DNAJ HOMOLOG SUBFAMILY B"/>
    <property type="match status" value="1"/>
</dbReference>
<proteinExistence type="predicted"/>
<dbReference type="AlphaFoldDB" id="D0WHF4"/>
<comment type="caution">
    <text evidence="3">The sequence shown here is derived from an EMBL/GenBank/DDBJ whole genome shotgun (WGS) entry which is preliminary data.</text>
</comment>
<keyword evidence="4" id="KW-1185">Reference proteome</keyword>
<evidence type="ECO:0000313" key="3">
    <source>
        <dbReference type="EMBL" id="EEZ61118.1"/>
    </source>
</evidence>
<name>D0WHF4_SLAES</name>
<keyword evidence="1" id="KW-0175">Coiled coil</keyword>
<dbReference type="InterPro" id="IPR001623">
    <property type="entry name" value="DnaJ_domain"/>
</dbReference>
<sequence>MLACLLLRGIWREAWEEVIMNRIEALNVLGLDSDATEKDIKVAYRECAQILHPDRFASNAKLQDRATEQFKRLQDAYEYLTGDKARRTSASGSRSSAPSGAKASYRAVEARLAGLAAAKAQLTAQCDALSDERRNAIIMIVGGAIVALAARRIVILAGVASALAVYGIVSLVGTMQNIGTIDEHLKDMEMQRRRLEEELEEE</sequence>
<dbReference type="PANTHER" id="PTHR43948:SF10">
    <property type="entry name" value="MRJ, ISOFORM E"/>
    <property type="match status" value="1"/>
</dbReference>